<gene>
    <name evidence="2" type="ORF">C5Y93_15715</name>
</gene>
<evidence type="ECO:0000313" key="3">
    <source>
        <dbReference type="Proteomes" id="UP000237819"/>
    </source>
</evidence>
<dbReference type="RefSeq" id="WP_105336380.1">
    <property type="nucleotide sequence ID" value="NZ_PUHZ01000016.1"/>
</dbReference>
<evidence type="ECO:0000313" key="2">
    <source>
        <dbReference type="EMBL" id="PQO44980.1"/>
    </source>
</evidence>
<dbReference type="Pfam" id="PF09949">
    <property type="entry name" value="APP1_cat"/>
    <property type="match status" value="1"/>
</dbReference>
<dbReference type="InterPro" id="IPR052935">
    <property type="entry name" value="Mg2+_PAP"/>
</dbReference>
<dbReference type="Proteomes" id="UP000237819">
    <property type="component" value="Unassembled WGS sequence"/>
</dbReference>
<dbReference type="EMBL" id="PUHZ01000016">
    <property type="protein sequence ID" value="PQO44980.1"/>
    <property type="molecule type" value="Genomic_DNA"/>
</dbReference>
<reference evidence="2 3" key="1">
    <citation type="submission" date="2018-02" db="EMBL/GenBank/DDBJ databases">
        <title>Comparative genomes isolates from brazilian mangrove.</title>
        <authorList>
            <person name="Araujo J.E."/>
            <person name="Taketani R.G."/>
            <person name="Silva M.C.P."/>
            <person name="Loureco M.V."/>
            <person name="Andreote F.D."/>
        </authorList>
    </citation>
    <scope>NUCLEOTIDE SEQUENCE [LARGE SCALE GENOMIC DNA]</scope>
    <source>
        <strain evidence="2 3">Nap-Phe MGV</strain>
    </source>
</reference>
<evidence type="ECO:0000259" key="1">
    <source>
        <dbReference type="Pfam" id="PF09949"/>
    </source>
</evidence>
<dbReference type="OrthoDB" id="9789875at2"/>
<dbReference type="PANTHER" id="PTHR28208:SF1">
    <property type="entry name" value="FILAMENT ORGANIZATION PROTEIN APP1-LIKE, PUTATIVE (AFU_ORTHOLOGUE AFUA_1G06650)-RELATED"/>
    <property type="match status" value="1"/>
</dbReference>
<protein>
    <recommendedName>
        <fullName evidence="1">Phosphatidate phosphatase APP1 catalytic domain-containing protein</fullName>
    </recommendedName>
</protein>
<dbReference type="AlphaFoldDB" id="A0A2S8GKR5"/>
<dbReference type="InterPro" id="IPR019236">
    <property type="entry name" value="APP1_cat"/>
</dbReference>
<dbReference type="PANTHER" id="PTHR28208">
    <property type="entry name" value="PHOSPHATIDATE PHOSPHATASE APP1"/>
    <property type="match status" value="1"/>
</dbReference>
<comment type="caution">
    <text evidence="2">The sequence shown here is derived from an EMBL/GenBank/DDBJ whole genome shotgun (WGS) entry which is preliminary data.</text>
</comment>
<name>A0A2S8GKR5_9BACT</name>
<organism evidence="2 3">
    <name type="scientific">Blastopirellula marina</name>
    <dbReference type="NCBI Taxonomy" id="124"/>
    <lineage>
        <taxon>Bacteria</taxon>
        <taxon>Pseudomonadati</taxon>
        <taxon>Planctomycetota</taxon>
        <taxon>Planctomycetia</taxon>
        <taxon>Pirellulales</taxon>
        <taxon>Pirellulaceae</taxon>
        <taxon>Blastopirellula</taxon>
    </lineage>
</organism>
<accession>A0A2S8GKR5</accession>
<feature type="domain" description="Phosphatidate phosphatase APP1 catalytic" evidence="1">
    <location>
        <begin position="163"/>
        <end position="311"/>
    </location>
</feature>
<dbReference type="GO" id="GO:0008195">
    <property type="term" value="F:phosphatidate phosphatase activity"/>
    <property type="evidence" value="ECO:0007669"/>
    <property type="project" value="InterPro"/>
</dbReference>
<proteinExistence type="predicted"/>
<sequence length="361" mass="41355">MQPDDMAVSDLTDTQSVVVYPTYGYPSADGRRWVVEVHGCVFEKVPDNLPRWIMLRLLARLMDATPEDLQTEIFQQRILGFTVYKHRGKQIVVEIAGRRYRLLERSAKNGQFRGKVELDREEVHSCVETSPCGAFLPFQVVAGDGNERAFPSRIQLLEHAGLSIISDIDDTVKHTDVASRKSMLANTFLREFSTVPGIGELFKAWEEQGAAFHYVTSSPWQLFSPLSELFLTEGLPGGTFHMKSIRFRDPSVLRLFIARRWGKRKAIKHILQTFPSRKFVLVGDSGEKDPETYGVMARKFPQQVEKIYIRDLHGKNSHQARYSRAFHSLPEQVWQVFREPSEIPDRLLSSPEFPQISSRFA</sequence>